<organism evidence="1 2">
    <name type="scientific">Hydrogenovibrio crunogenus</name>
    <dbReference type="NCBI Taxonomy" id="39765"/>
    <lineage>
        <taxon>Bacteria</taxon>
        <taxon>Pseudomonadati</taxon>
        <taxon>Pseudomonadota</taxon>
        <taxon>Gammaproteobacteria</taxon>
        <taxon>Thiotrichales</taxon>
        <taxon>Piscirickettsiaceae</taxon>
        <taxon>Hydrogenovibrio</taxon>
    </lineage>
</organism>
<evidence type="ECO:0000313" key="1">
    <source>
        <dbReference type="EMBL" id="QBZ82605.1"/>
    </source>
</evidence>
<reference evidence="1 2" key="1">
    <citation type="submission" date="2018-08" db="EMBL/GenBank/DDBJ databases">
        <title>Horizontal acquisition of hydrogen conversion ability and other habitat adaptations in Hydrogenovibrio crunogenus strains.</title>
        <authorList>
            <person name="Gonnella G."/>
            <person name="Adam N."/>
            <person name="Perner M."/>
        </authorList>
    </citation>
    <scope>NUCLEOTIDE SEQUENCE [LARGE SCALE GENOMIC DNA]</scope>
    <source>
        <strain evidence="1 2">SP-41</strain>
    </source>
</reference>
<sequence>MFADRLTSEQRQAVFDLAVLLAHADHDVSDEEQQYLKNFSDAFGIEYDLDKSEINIDDTLTAFSSKQSKMILLQELVKLSYKDGHFGQEEQENVFMIAQKVGLNDPELLIRIEKWVREGFNWVYEGEQMLEVN</sequence>
<gene>
    <name evidence="1" type="ORF">GHNINEIG_00637</name>
</gene>
<dbReference type="InterPro" id="IPR029024">
    <property type="entry name" value="TerB-like"/>
</dbReference>
<dbReference type="SUPFAM" id="SSF158682">
    <property type="entry name" value="TerB-like"/>
    <property type="match status" value="1"/>
</dbReference>
<dbReference type="RefSeq" id="WP_135795301.1">
    <property type="nucleotide sequence ID" value="NZ_CP032096.1"/>
</dbReference>
<protein>
    <submittedName>
        <fullName evidence="1">TerB family tellurite resistance protein</fullName>
    </submittedName>
</protein>
<dbReference type="AlphaFoldDB" id="A0A4P7NYM0"/>
<dbReference type="CDD" id="cd07177">
    <property type="entry name" value="terB_like"/>
    <property type="match status" value="1"/>
</dbReference>
<dbReference type="Gene3D" id="1.10.3680.10">
    <property type="entry name" value="TerB-like"/>
    <property type="match status" value="1"/>
</dbReference>
<keyword evidence="2" id="KW-1185">Reference proteome</keyword>
<evidence type="ECO:0000313" key="2">
    <source>
        <dbReference type="Proteomes" id="UP000296201"/>
    </source>
</evidence>
<dbReference type="OrthoDB" id="5612302at2"/>
<accession>A0A4P7NYM0</accession>
<dbReference type="EMBL" id="CP032096">
    <property type="protein sequence ID" value="QBZ82605.1"/>
    <property type="molecule type" value="Genomic_DNA"/>
</dbReference>
<proteinExistence type="predicted"/>
<name>A0A4P7NYM0_9GAMM</name>
<dbReference type="Proteomes" id="UP000296201">
    <property type="component" value="Chromosome"/>
</dbReference>